<evidence type="ECO:0000256" key="2">
    <source>
        <dbReference type="SAM" id="SignalP"/>
    </source>
</evidence>
<keyword evidence="2" id="KW-0732">Signal</keyword>
<proteinExistence type="predicted"/>
<feature type="signal peptide" evidence="2">
    <location>
        <begin position="1"/>
        <end position="23"/>
    </location>
</feature>
<dbReference type="Proteomes" id="UP000035489">
    <property type="component" value="Unassembled WGS sequence"/>
</dbReference>
<keyword evidence="4" id="KW-1185">Reference proteome</keyword>
<evidence type="ECO:0000256" key="1">
    <source>
        <dbReference type="SAM" id="Phobius"/>
    </source>
</evidence>
<comment type="caution">
    <text evidence="3">The sequence shown here is derived from an EMBL/GenBank/DDBJ whole genome shotgun (WGS) entry which is preliminary data.</text>
</comment>
<dbReference type="EMBL" id="LCYG01000039">
    <property type="protein sequence ID" value="KLK92199.1"/>
    <property type="molecule type" value="Genomic_DNA"/>
</dbReference>
<evidence type="ECO:0000313" key="3">
    <source>
        <dbReference type="EMBL" id="KLK92199.1"/>
    </source>
</evidence>
<gene>
    <name evidence="3" type="ORF">AA309_15700</name>
</gene>
<accession>A0A0H1RAU3</accession>
<name>A0A0H1RAU3_9HYPH</name>
<protein>
    <submittedName>
        <fullName evidence="3">Uncharacterized protein</fullName>
    </submittedName>
</protein>
<organism evidence="3 4">
    <name type="scientific">Microvirga vignae</name>
    <dbReference type="NCBI Taxonomy" id="1225564"/>
    <lineage>
        <taxon>Bacteria</taxon>
        <taxon>Pseudomonadati</taxon>
        <taxon>Pseudomonadota</taxon>
        <taxon>Alphaproteobacteria</taxon>
        <taxon>Hyphomicrobiales</taxon>
        <taxon>Methylobacteriaceae</taxon>
        <taxon>Microvirga</taxon>
    </lineage>
</organism>
<reference evidence="3 4" key="1">
    <citation type="submission" date="2015-05" db="EMBL/GenBank/DDBJ databases">
        <title>Draft genome sequence of Microvirga vignae strain BR3299, a novel nitrogen fixing bacteria isolated from Brazil semi-aired region.</title>
        <authorList>
            <person name="Zilli J.E."/>
            <person name="Passos S.R."/>
            <person name="Leite J."/>
            <person name="Baldani J.I."/>
            <person name="Xavier G.R."/>
            <person name="Rumjaneck N.G."/>
            <person name="Simoes-Araujo J.L."/>
        </authorList>
    </citation>
    <scope>NUCLEOTIDE SEQUENCE [LARGE SCALE GENOMIC DNA]</scope>
    <source>
        <strain evidence="3 4">BR3299</strain>
    </source>
</reference>
<keyword evidence="1" id="KW-1133">Transmembrane helix</keyword>
<evidence type="ECO:0000313" key="4">
    <source>
        <dbReference type="Proteomes" id="UP000035489"/>
    </source>
</evidence>
<dbReference type="PATRIC" id="fig|1225564.3.peg.4044"/>
<feature type="transmembrane region" description="Helical" evidence="1">
    <location>
        <begin position="42"/>
        <end position="63"/>
    </location>
</feature>
<sequence length="71" mass="7809">MEREMQRLLSSLVLLLTSTLAYAQQSVPSVPSAEEAGTRGDAWLFPLIAIAVVVVAIGVYFFIRRGGRVRM</sequence>
<feature type="chain" id="PRO_5005199818" evidence="2">
    <location>
        <begin position="24"/>
        <end position="71"/>
    </location>
</feature>
<keyword evidence="1" id="KW-0472">Membrane</keyword>
<keyword evidence="1" id="KW-0812">Transmembrane</keyword>
<dbReference type="AlphaFoldDB" id="A0A0H1RAU3"/>